<sequence>MQEVGVVGVSALTSDRNARQPRASLQSSGPPAGHLMRPVSSSAVMAYLLLIVVGVLIVSVAPDGVRLWAYVIAGLVALAAATVGVHVHHPRRRGAWFALIAAVFISVVAHVMSSLGDPHGHLLTGASMPLAVDLLGYVGLTSAVVALTWTSGTVGVIVLADAWIAAIAAGLCLWAGLLVWFPPTRGTGGVLVLSGFALVAVVGLAALFPLVFSGRRRVWSAWLLLGGVAVLMVSGVAGGIAVLDGGMSLGAWYGAGLLGGYGLLGAAALHPSMSLVVHKSTSSARVGAGSGLAEVVLVGLALAIPSTLQLLGVSRPDGFSAGAERSVDLTFAGVEVVLVALVVVRMVLASGDRRRAGEDLSRLGAAIEQTGDAVWICDAVNRVRYANLAFTVMSGWSVKEILGRDQRVVDGGQHSREFWSGVADVVNVAGVWRGSLTNRRRDGALVELDATISVIRDEEGTITGWVHTDRDVTRERQLESEIARDARERAAMEASVAHIRPDSSIGDIAKAACVELRELDGIQAAAVIDLSVGSESILAMSGVDPRAFEMTPSGVSALGAYLRANLAAGPCLLPYSLHPHPGRTRDHAPGDGLPHTIAYAPLTSGERVFGAVGISTRDPNATGALAARIPMLGTLTSILGPLLGPGLDHRHAAVDAAAVIQGVLDQGLFTPVFQPIVELASGATVGFEALTRFTDGRRPDLVFEQAHRAGLGNDLERATLAAALHAARDLPPGAYLAVNMSPAFVTSGEPAALLDGVTRGLVIELTEHEVIEDYPTLRRHLAALRPGARLAIDDAGAGYASLRHILELDPEIVKLDIAIIRDIDTDPGRRALVDGMRYFADKRQITLISEGVETAAELATLREIGVANAQGYFLARPGPAPAGAQASTGTPDPVDRAHVHTGR</sequence>
<feature type="compositionally biased region" description="Basic and acidic residues" evidence="1">
    <location>
        <begin position="893"/>
        <end position="903"/>
    </location>
</feature>
<dbReference type="InterPro" id="IPR000014">
    <property type="entry name" value="PAS"/>
</dbReference>
<feature type="domain" description="EAL" evidence="5">
    <location>
        <begin position="653"/>
        <end position="891"/>
    </location>
</feature>
<dbReference type="InterPro" id="IPR013767">
    <property type="entry name" value="PAS_fold"/>
</dbReference>
<dbReference type="InterPro" id="IPR000700">
    <property type="entry name" value="PAS-assoc_C"/>
</dbReference>
<feature type="transmembrane region" description="Helical" evidence="2">
    <location>
        <begin position="67"/>
        <end position="87"/>
    </location>
</feature>
<dbReference type="PROSITE" id="PS50883">
    <property type="entry name" value="EAL"/>
    <property type="match status" value="1"/>
</dbReference>
<dbReference type="Gene3D" id="3.30.450.20">
    <property type="entry name" value="PAS domain"/>
    <property type="match status" value="1"/>
</dbReference>
<dbReference type="SMART" id="SM00091">
    <property type="entry name" value="PAS"/>
    <property type="match status" value="1"/>
</dbReference>
<feature type="transmembrane region" description="Helical" evidence="2">
    <location>
        <begin position="94"/>
        <end position="116"/>
    </location>
</feature>
<dbReference type="SUPFAM" id="SSF55785">
    <property type="entry name" value="PYP-like sensor domain (PAS domain)"/>
    <property type="match status" value="1"/>
</dbReference>
<dbReference type="SUPFAM" id="SSF141868">
    <property type="entry name" value="EAL domain-like"/>
    <property type="match status" value="1"/>
</dbReference>
<dbReference type="PROSITE" id="PS50113">
    <property type="entry name" value="PAC"/>
    <property type="match status" value="1"/>
</dbReference>
<dbReference type="AlphaFoldDB" id="A0A1J5R669"/>
<evidence type="ECO:0000256" key="1">
    <source>
        <dbReference type="SAM" id="MobiDB-lite"/>
    </source>
</evidence>
<dbReference type="SMART" id="SM00086">
    <property type="entry name" value="PAC"/>
    <property type="match status" value="1"/>
</dbReference>
<dbReference type="PROSITE" id="PS50112">
    <property type="entry name" value="PAS"/>
    <property type="match status" value="1"/>
</dbReference>
<dbReference type="PANTHER" id="PTHR44757">
    <property type="entry name" value="DIGUANYLATE CYCLASE DGCP"/>
    <property type="match status" value="1"/>
</dbReference>
<feature type="transmembrane region" description="Helical" evidence="2">
    <location>
        <begin position="291"/>
        <end position="311"/>
    </location>
</feature>
<dbReference type="CDD" id="cd01948">
    <property type="entry name" value="EAL"/>
    <property type="match status" value="1"/>
</dbReference>
<dbReference type="Pfam" id="PF00563">
    <property type="entry name" value="EAL"/>
    <property type="match status" value="1"/>
</dbReference>
<feature type="domain" description="PAC" evidence="4">
    <location>
        <begin position="432"/>
        <end position="484"/>
    </location>
</feature>
<keyword evidence="2" id="KW-1133">Transmembrane helix</keyword>
<evidence type="ECO:0000259" key="4">
    <source>
        <dbReference type="PROSITE" id="PS50113"/>
    </source>
</evidence>
<feature type="transmembrane region" description="Helical" evidence="2">
    <location>
        <begin position="156"/>
        <end position="181"/>
    </location>
</feature>
<gene>
    <name evidence="6" type="primary">cph2_50</name>
    <name evidence="6" type="ORF">GALL_306180</name>
</gene>
<comment type="caution">
    <text evidence="6">The sequence shown here is derived from an EMBL/GenBank/DDBJ whole genome shotgun (WGS) entry which is preliminary data.</text>
</comment>
<feature type="transmembrane region" description="Helical" evidence="2">
    <location>
        <begin position="187"/>
        <end position="212"/>
    </location>
</feature>
<dbReference type="GO" id="GO:0006355">
    <property type="term" value="P:regulation of DNA-templated transcription"/>
    <property type="evidence" value="ECO:0007669"/>
    <property type="project" value="InterPro"/>
</dbReference>
<dbReference type="PANTHER" id="PTHR44757:SF2">
    <property type="entry name" value="BIOFILM ARCHITECTURE MAINTENANCE PROTEIN MBAA"/>
    <property type="match status" value="1"/>
</dbReference>
<dbReference type="NCBIfam" id="TIGR00229">
    <property type="entry name" value="sensory_box"/>
    <property type="match status" value="1"/>
</dbReference>
<dbReference type="EMBL" id="MLJW01000418">
    <property type="protein sequence ID" value="OIQ87524.1"/>
    <property type="molecule type" value="Genomic_DNA"/>
</dbReference>
<dbReference type="InterPro" id="IPR001610">
    <property type="entry name" value="PAC"/>
</dbReference>
<dbReference type="Pfam" id="PF00989">
    <property type="entry name" value="PAS"/>
    <property type="match status" value="1"/>
</dbReference>
<feature type="transmembrane region" description="Helical" evidence="2">
    <location>
        <begin position="219"/>
        <end position="243"/>
    </location>
</feature>
<feature type="transmembrane region" description="Helical" evidence="2">
    <location>
        <begin position="128"/>
        <end position="149"/>
    </location>
</feature>
<dbReference type="InterPro" id="IPR052155">
    <property type="entry name" value="Biofilm_reg_signaling"/>
</dbReference>
<accession>A0A1J5R669</accession>
<feature type="domain" description="PAS" evidence="3">
    <location>
        <begin position="359"/>
        <end position="404"/>
    </location>
</feature>
<feature type="compositionally biased region" description="Low complexity" evidence="1">
    <location>
        <begin position="881"/>
        <end position="891"/>
    </location>
</feature>
<dbReference type="CDD" id="cd00130">
    <property type="entry name" value="PAS"/>
    <property type="match status" value="1"/>
</dbReference>
<dbReference type="InterPro" id="IPR035965">
    <property type="entry name" value="PAS-like_dom_sf"/>
</dbReference>
<feature type="transmembrane region" description="Helical" evidence="2">
    <location>
        <begin position="249"/>
        <end position="270"/>
    </location>
</feature>
<feature type="transmembrane region" description="Helical" evidence="2">
    <location>
        <begin position="44"/>
        <end position="61"/>
    </location>
</feature>
<evidence type="ECO:0000259" key="5">
    <source>
        <dbReference type="PROSITE" id="PS50883"/>
    </source>
</evidence>
<dbReference type="InterPro" id="IPR001633">
    <property type="entry name" value="EAL_dom"/>
</dbReference>
<reference evidence="6" key="1">
    <citation type="submission" date="2016-10" db="EMBL/GenBank/DDBJ databases">
        <title>Sequence of Gallionella enrichment culture.</title>
        <authorList>
            <person name="Poehlein A."/>
            <person name="Muehling M."/>
            <person name="Daniel R."/>
        </authorList>
    </citation>
    <scope>NUCLEOTIDE SEQUENCE</scope>
</reference>
<proteinExistence type="predicted"/>
<dbReference type="InterPro" id="IPR035919">
    <property type="entry name" value="EAL_sf"/>
</dbReference>
<evidence type="ECO:0000313" key="6">
    <source>
        <dbReference type="EMBL" id="OIQ87524.1"/>
    </source>
</evidence>
<organism evidence="6">
    <name type="scientific">mine drainage metagenome</name>
    <dbReference type="NCBI Taxonomy" id="410659"/>
    <lineage>
        <taxon>unclassified sequences</taxon>
        <taxon>metagenomes</taxon>
        <taxon>ecological metagenomes</taxon>
    </lineage>
</organism>
<feature type="region of interest" description="Disordered" evidence="1">
    <location>
        <begin position="878"/>
        <end position="903"/>
    </location>
</feature>
<keyword evidence="2" id="KW-0472">Membrane</keyword>
<evidence type="ECO:0000256" key="2">
    <source>
        <dbReference type="SAM" id="Phobius"/>
    </source>
</evidence>
<name>A0A1J5R669_9ZZZZ</name>
<keyword evidence="2" id="KW-0812">Transmembrane</keyword>
<evidence type="ECO:0000259" key="3">
    <source>
        <dbReference type="PROSITE" id="PS50112"/>
    </source>
</evidence>
<dbReference type="SMART" id="SM00052">
    <property type="entry name" value="EAL"/>
    <property type="match status" value="1"/>
</dbReference>
<protein>
    <submittedName>
        <fullName evidence="6">Phytochrome-like protein cph2</fullName>
    </submittedName>
</protein>
<dbReference type="Gene3D" id="3.20.20.450">
    <property type="entry name" value="EAL domain"/>
    <property type="match status" value="1"/>
</dbReference>